<dbReference type="PROSITE" id="PS50011">
    <property type="entry name" value="PROTEIN_KINASE_DOM"/>
    <property type="match status" value="1"/>
</dbReference>
<comment type="caution">
    <text evidence="2">The sequence shown here is derived from an EMBL/GenBank/DDBJ whole genome shotgun (WGS) entry which is preliminary data.</text>
</comment>
<evidence type="ECO:0000259" key="1">
    <source>
        <dbReference type="PROSITE" id="PS50011"/>
    </source>
</evidence>
<dbReference type="NCBIfam" id="NF038151">
    <property type="entry name" value="lanthi_synth_III"/>
    <property type="match status" value="1"/>
</dbReference>
<dbReference type="GO" id="GO:0004672">
    <property type="term" value="F:protein kinase activity"/>
    <property type="evidence" value="ECO:0007669"/>
    <property type="project" value="InterPro"/>
</dbReference>
<dbReference type="InterPro" id="IPR058053">
    <property type="entry name" value="RamC_C"/>
</dbReference>
<proteinExistence type="predicted"/>
<dbReference type="OrthoDB" id="1492512at2"/>
<dbReference type="GO" id="GO:0005975">
    <property type="term" value="P:carbohydrate metabolic process"/>
    <property type="evidence" value="ECO:0007669"/>
    <property type="project" value="InterPro"/>
</dbReference>
<dbReference type="Pfam" id="PF25816">
    <property type="entry name" value="RamC_N"/>
    <property type="match status" value="1"/>
</dbReference>
<sequence>MNESASDGLAHTLADRDFYLPLEAAPDPGAPFAPGRVGAGWQWRTGGVWTYWVPPGESLGGLPVQGWKVHVSATAARAGQVLDAAAEVFFAHRVVFKHLSAEAYFRYLHHKHGPRQQAGKFIAGYPVDVERAREVLEALRERLGDEPGPFVLTDRRYRDSPTVHYRYGGFRPARRLRADGTVARLIRRPDGEWVADLRLPAFTLPDGVRDPFAEPEAEPEPASAGPVVLGEYEITAALRHSNAGGSYLGQHRATGRKVFVKEARAHNGLSPDGSCAQERLRREHRTLVALHAAAPGLAPEPLGYLREWEHEFLVTEFLGGTSLHEWTARHAPVARAAATREQFAAYYARCTRLAEQLERAVGRLHELGYAFGDLNSRNVLVDEGPDGRDTLRLIDFETATTAGQPSFRIGTPGFAPPRGLFGEDREGRDRYALSAVLLCLLFPLHPVLDRSPANLPLLERELTALSPVPAELWRKATEFVPARPARPLDTALPEFTAGVARGLLALAGRGPEDAVFPLAPDAYRTNRLGYAHGLAGILSALRQAAVPVPAEFTERLRRAALAGRAELPPGLNCGTAGIAWALAELGEPDAATALAEHAVNHPLGLTCVTLGDGAAGIGLALLAVHARTGDQRLLERADALGDRIAAATRAGEAFGAADPRGLLAGRAGLAHFLRQLSAATGRQGHYRTGLRLIHEELDRAVELPGGALSFAPTAGSRRAVPYLAGGSAGVGLALLGFARPGADDRLTGALGRIVADASKPLTVKAGLFRGLAGLLIFLTDHAAWSGGASARQTVDRSARCLTTHAIPHGDGFRFLGGDGRRYSCDLASGSSGVLLALGRALQPGPGGFLAPVPD</sequence>
<dbReference type="Gene3D" id="1.50.10.10">
    <property type="match status" value="2"/>
</dbReference>
<dbReference type="EMBL" id="VIWT01000001">
    <property type="protein sequence ID" value="TWF96985.1"/>
    <property type="molecule type" value="Genomic_DNA"/>
</dbReference>
<dbReference type="PRINTS" id="PR01950">
    <property type="entry name" value="LANCSUPER"/>
</dbReference>
<dbReference type="SMART" id="SM00220">
    <property type="entry name" value="S_TKc"/>
    <property type="match status" value="1"/>
</dbReference>
<reference evidence="2 3" key="1">
    <citation type="submission" date="2019-06" db="EMBL/GenBank/DDBJ databases">
        <title>Sequencing the genomes of 1000 actinobacteria strains.</title>
        <authorList>
            <person name="Klenk H.-P."/>
        </authorList>
    </citation>
    <scope>NUCLEOTIDE SEQUENCE [LARGE SCALE GENOMIC DNA]</scope>
    <source>
        <strain evidence="2 3">DSM 44826</strain>
    </source>
</reference>
<accession>A0A561UC97</accession>
<dbReference type="InterPro" id="IPR012341">
    <property type="entry name" value="6hp_glycosidase-like_sf"/>
</dbReference>
<dbReference type="CDD" id="cd04791">
    <property type="entry name" value="LanC_SerThrkinase"/>
    <property type="match status" value="1"/>
</dbReference>
<dbReference type="SMART" id="SM01260">
    <property type="entry name" value="LANC_like"/>
    <property type="match status" value="1"/>
</dbReference>
<dbReference type="SUPFAM" id="SSF56112">
    <property type="entry name" value="Protein kinase-like (PK-like)"/>
    <property type="match status" value="1"/>
</dbReference>
<feature type="domain" description="Protein kinase" evidence="1">
    <location>
        <begin position="232"/>
        <end position="496"/>
    </location>
</feature>
<gene>
    <name evidence="2" type="ORF">FHX73_11759</name>
</gene>
<dbReference type="SUPFAM" id="SSF158745">
    <property type="entry name" value="LanC-like"/>
    <property type="match status" value="1"/>
</dbReference>
<dbReference type="Pfam" id="PF05147">
    <property type="entry name" value="LANC_like"/>
    <property type="match status" value="1"/>
</dbReference>
<evidence type="ECO:0000313" key="2">
    <source>
        <dbReference type="EMBL" id="TWF96985.1"/>
    </source>
</evidence>
<dbReference type="InterPro" id="IPR011009">
    <property type="entry name" value="Kinase-like_dom_sf"/>
</dbReference>
<evidence type="ECO:0000313" key="3">
    <source>
        <dbReference type="Proteomes" id="UP000317940"/>
    </source>
</evidence>
<dbReference type="Gene3D" id="1.10.510.10">
    <property type="entry name" value="Transferase(Phosphotransferase) domain 1"/>
    <property type="match status" value="1"/>
</dbReference>
<dbReference type="GO" id="GO:0031179">
    <property type="term" value="P:peptide modification"/>
    <property type="evidence" value="ECO:0007669"/>
    <property type="project" value="InterPro"/>
</dbReference>
<dbReference type="RefSeq" id="WP_145903267.1">
    <property type="nucleotide sequence ID" value="NZ_BAAAMZ010000034.1"/>
</dbReference>
<dbReference type="InterPro" id="IPR007822">
    <property type="entry name" value="LANC-like"/>
</dbReference>
<dbReference type="Proteomes" id="UP000317940">
    <property type="component" value="Unassembled WGS sequence"/>
</dbReference>
<dbReference type="Pfam" id="PF00069">
    <property type="entry name" value="Pkinase"/>
    <property type="match status" value="1"/>
</dbReference>
<organism evidence="2 3">
    <name type="scientific">Kitasatospora viridis</name>
    <dbReference type="NCBI Taxonomy" id="281105"/>
    <lineage>
        <taxon>Bacteria</taxon>
        <taxon>Bacillati</taxon>
        <taxon>Actinomycetota</taxon>
        <taxon>Actinomycetes</taxon>
        <taxon>Kitasatosporales</taxon>
        <taxon>Streptomycetaceae</taxon>
        <taxon>Kitasatospora</taxon>
    </lineage>
</organism>
<dbReference type="InterPro" id="IPR053524">
    <property type="entry name" value="Aerial_hyphae_peptide-synth"/>
</dbReference>
<dbReference type="InterPro" id="IPR057929">
    <property type="entry name" value="RamC_N"/>
</dbReference>
<dbReference type="GO" id="GO:0005524">
    <property type="term" value="F:ATP binding"/>
    <property type="evidence" value="ECO:0007669"/>
    <property type="project" value="InterPro"/>
</dbReference>
<dbReference type="InterPro" id="IPR000719">
    <property type="entry name" value="Prot_kinase_dom"/>
</dbReference>
<keyword evidence="3" id="KW-1185">Reference proteome</keyword>
<dbReference type="AlphaFoldDB" id="A0A561UC97"/>
<protein>
    <submittedName>
        <fullName evidence="2">Lanthionine synthetase-like protein</fullName>
    </submittedName>
</protein>
<name>A0A561UC97_9ACTN</name>